<keyword evidence="2 5" id="KW-0808">Transferase</keyword>
<organism evidence="5 6">
    <name type="scientific">Halorientalis persicus</name>
    <dbReference type="NCBI Taxonomy" id="1367881"/>
    <lineage>
        <taxon>Archaea</taxon>
        <taxon>Methanobacteriati</taxon>
        <taxon>Methanobacteriota</taxon>
        <taxon>Stenosarchaea group</taxon>
        <taxon>Halobacteria</taxon>
        <taxon>Halobacteriales</taxon>
        <taxon>Haloarculaceae</taxon>
        <taxon>Halorientalis</taxon>
    </lineage>
</organism>
<dbReference type="PANTHER" id="PTHR12526">
    <property type="entry name" value="GLYCOSYLTRANSFERASE"/>
    <property type="match status" value="1"/>
</dbReference>
<dbReference type="Gene3D" id="3.40.50.2000">
    <property type="entry name" value="Glycogen Phosphorylase B"/>
    <property type="match status" value="2"/>
</dbReference>
<gene>
    <name evidence="5" type="ORF">SAMN05216388_10922</name>
</gene>
<dbReference type="OrthoDB" id="131038at2157"/>
<dbReference type="PANTHER" id="PTHR12526:SF510">
    <property type="entry name" value="D-INOSITOL 3-PHOSPHATE GLYCOSYLTRANSFERASE"/>
    <property type="match status" value="1"/>
</dbReference>
<keyword evidence="1" id="KW-0328">Glycosyltransferase</keyword>
<evidence type="ECO:0000259" key="4">
    <source>
        <dbReference type="Pfam" id="PF13579"/>
    </source>
</evidence>
<dbReference type="InterPro" id="IPR001296">
    <property type="entry name" value="Glyco_trans_1"/>
</dbReference>
<dbReference type="EMBL" id="FOCX01000092">
    <property type="protein sequence ID" value="SEP32903.1"/>
    <property type="molecule type" value="Genomic_DNA"/>
</dbReference>
<protein>
    <submittedName>
        <fullName evidence="5">Glycosyltransferase involved in cell wall bisynthesis</fullName>
    </submittedName>
</protein>
<feature type="domain" description="Glycosyltransferase subfamily 4-like N-terminal" evidence="4">
    <location>
        <begin position="46"/>
        <end position="166"/>
    </location>
</feature>
<reference evidence="6" key="1">
    <citation type="submission" date="2016-10" db="EMBL/GenBank/DDBJ databases">
        <authorList>
            <person name="Varghese N."/>
            <person name="Submissions S."/>
        </authorList>
    </citation>
    <scope>NUCLEOTIDE SEQUENCE [LARGE SCALE GENOMIC DNA]</scope>
    <source>
        <strain evidence="6">IBRC-M 10043</strain>
    </source>
</reference>
<evidence type="ECO:0000259" key="3">
    <source>
        <dbReference type="Pfam" id="PF00534"/>
    </source>
</evidence>
<sequence>MTQPSTASEASVLIVADFAENVEKVERHVGPVGMVAEPTLLCVDAPDDVAGVTVASVSPVGIRPLDLLALSVVAVLEALRGEYELVGSYSLLPYGVIALIAGRAAGVPTHLGVIGSDIDVHATARYGAAVRWLMSRFTVVSVTGRTHRDRLAELGVTPGAVETLANPIRPAAYPVSDDTERSIDLLWVGRFGPEKNPVRFVDIVDRLTETVAGDLRVVMLGTGVRREAVEAEIRRRGLADIVERPGWVPEPATYYRRARVYVLTSEREGLPLTLIEAMASGVPAVVPDVGNVRDPATDGDNALVVADNAVEPMATAVQRLLTDEALRSRLATNATDVREDYSYDAAAADWRGILEAAGVYTSSSESTVESPAVSP</sequence>
<dbReference type="Pfam" id="PF13579">
    <property type="entry name" value="Glyco_trans_4_4"/>
    <property type="match status" value="1"/>
</dbReference>
<accession>A0A1H8WZK5</accession>
<evidence type="ECO:0000256" key="1">
    <source>
        <dbReference type="ARBA" id="ARBA00022676"/>
    </source>
</evidence>
<dbReference type="InterPro" id="IPR028098">
    <property type="entry name" value="Glyco_trans_4-like_N"/>
</dbReference>
<name>A0A1H8WZK5_9EURY</name>
<evidence type="ECO:0000256" key="2">
    <source>
        <dbReference type="ARBA" id="ARBA00022679"/>
    </source>
</evidence>
<dbReference type="AlphaFoldDB" id="A0A1H8WZK5"/>
<evidence type="ECO:0000313" key="5">
    <source>
        <dbReference type="EMBL" id="SEP32903.1"/>
    </source>
</evidence>
<dbReference type="RefSeq" id="WP_092665259.1">
    <property type="nucleotide sequence ID" value="NZ_FOCX01000092.1"/>
</dbReference>
<feature type="domain" description="Glycosyl transferase family 1" evidence="3">
    <location>
        <begin position="181"/>
        <end position="335"/>
    </location>
</feature>
<keyword evidence="6" id="KW-1185">Reference proteome</keyword>
<dbReference type="Pfam" id="PF00534">
    <property type="entry name" value="Glycos_transf_1"/>
    <property type="match status" value="1"/>
</dbReference>
<dbReference type="Proteomes" id="UP000198775">
    <property type="component" value="Unassembled WGS sequence"/>
</dbReference>
<evidence type="ECO:0000313" key="6">
    <source>
        <dbReference type="Proteomes" id="UP000198775"/>
    </source>
</evidence>
<proteinExistence type="predicted"/>
<dbReference type="GO" id="GO:0016757">
    <property type="term" value="F:glycosyltransferase activity"/>
    <property type="evidence" value="ECO:0007669"/>
    <property type="project" value="UniProtKB-KW"/>
</dbReference>
<dbReference type="SUPFAM" id="SSF53756">
    <property type="entry name" value="UDP-Glycosyltransferase/glycogen phosphorylase"/>
    <property type="match status" value="1"/>
</dbReference>